<sequence>MASSDIIDIAKSLTPVMIGDDIGKILILIGIGLIVLGGFAAFKAINSPPVETTVLKKVLLFSSCAFGFLFLISGSSLSLFQNYFEQKYVKKVVPADIAFDRMKKNARVRWLIRLIPHRETDTSLSIKNLTHLGKPEQKFAFVADYDELRGRTAEEAVRMSGLTFRARDNVSAVIFPIDGRDIIPVNARGLLQAIYAVEKDRPDLGNFNIKDRLNESDFNALGLDREAQDPDTWSWDAYGKYYGSYCAVVQRFRCSDRTKRLSYVGEISEDWHPLGFARKRPFDVGYSCERTSEICGISDWEKAHEKLIGSFGARVFLIENLEIDKTRSRILIDFDNPETQKIPYLYLDENESTSDRKQATGN</sequence>
<feature type="transmembrane region" description="Helical" evidence="1">
    <location>
        <begin position="25"/>
        <end position="46"/>
    </location>
</feature>
<dbReference type="Proteomes" id="UP001055101">
    <property type="component" value="Unassembled WGS sequence"/>
</dbReference>
<protein>
    <submittedName>
        <fullName evidence="2">Uncharacterized protein</fullName>
    </submittedName>
</protein>
<feature type="transmembrane region" description="Helical" evidence="1">
    <location>
        <begin position="58"/>
        <end position="80"/>
    </location>
</feature>
<gene>
    <name evidence="2" type="ORF">EKPJFOCH_0380</name>
</gene>
<comment type="caution">
    <text evidence="2">The sequence shown here is derived from an EMBL/GenBank/DDBJ whole genome shotgun (WGS) entry which is preliminary data.</text>
</comment>
<keyword evidence="1" id="KW-1133">Transmembrane helix</keyword>
<name>A0ABQ4THD0_9HYPH</name>
<organism evidence="2 3">
    <name type="scientific">Methylobacterium thuringiense</name>
    <dbReference type="NCBI Taxonomy" id="1003091"/>
    <lineage>
        <taxon>Bacteria</taxon>
        <taxon>Pseudomonadati</taxon>
        <taxon>Pseudomonadota</taxon>
        <taxon>Alphaproteobacteria</taxon>
        <taxon>Hyphomicrobiales</taxon>
        <taxon>Methylobacteriaceae</taxon>
        <taxon>Methylobacterium</taxon>
    </lineage>
</organism>
<keyword evidence="1" id="KW-0812">Transmembrane</keyword>
<keyword evidence="3" id="KW-1185">Reference proteome</keyword>
<reference evidence="2" key="2">
    <citation type="submission" date="2021-08" db="EMBL/GenBank/DDBJ databases">
        <authorList>
            <person name="Tani A."/>
            <person name="Ola A."/>
            <person name="Ogura Y."/>
            <person name="Katsura K."/>
            <person name="Hayashi T."/>
        </authorList>
    </citation>
    <scope>NUCLEOTIDE SEQUENCE</scope>
    <source>
        <strain evidence="2">DSM 23674</strain>
    </source>
</reference>
<accession>A0ABQ4THD0</accession>
<keyword evidence="1" id="KW-0472">Membrane</keyword>
<proteinExistence type="predicted"/>
<dbReference type="EMBL" id="BPRA01000001">
    <property type="protein sequence ID" value="GJE53912.1"/>
    <property type="molecule type" value="Genomic_DNA"/>
</dbReference>
<evidence type="ECO:0000313" key="3">
    <source>
        <dbReference type="Proteomes" id="UP001055101"/>
    </source>
</evidence>
<reference evidence="2" key="1">
    <citation type="journal article" date="2021" name="Front. Microbiol.">
        <title>Comprehensive Comparative Genomics and Phenotyping of Methylobacterium Species.</title>
        <authorList>
            <person name="Alessa O."/>
            <person name="Ogura Y."/>
            <person name="Fujitani Y."/>
            <person name="Takami H."/>
            <person name="Hayashi T."/>
            <person name="Sahin N."/>
            <person name="Tani A."/>
        </authorList>
    </citation>
    <scope>NUCLEOTIDE SEQUENCE</scope>
    <source>
        <strain evidence="2">DSM 23674</strain>
    </source>
</reference>
<evidence type="ECO:0000313" key="2">
    <source>
        <dbReference type="EMBL" id="GJE53912.1"/>
    </source>
</evidence>
<dbReference type="RefSeq" id="WP_238230496.1">
    <property type="nucleotide sequence ID" value="NZ_BPRA01000001.1"/>
</dbReference>
<evidence type="ECO:0000256" key="1">
    <source>
        <dbReference type="SAM" id="Phobius"/>
    </source>
</evidence>